<accession>A0A550CEL0</accession>
<comment type="caution">
    <text evidence="2">The sequence shown here is derived from an EMBL/GenBank/DDBJ whole genome shotgun (WGS) entry which is preliminary data.</text>
</comment>
<dbReference type="Proteomes" id="UP000320762">
    <property type="component" value="Unassembled WGS sequence"/>
</dbReference>
<protein>
    <submittedName>
        <fullName evidence="2">Uncharacterized protein</fullName>
    </submittedName>
</protein>
<reference evidence="2 3" key="1">
    <citation type="journal article" date="2019" name="New Phytol.">
        <title>Comparative genomics reveals unique wood-decay strategies and fruiting body development in the Schizophyllaceae.</title>
        <authorList>
            <person name="Almasi E."/>
            <person name="Sahu N."/>
            <person name="Krizsan K."/>
            <person name="Balint B."/>
            <person name="Kovacs G.M."/>
            <person name="Kiss B."/>
            <person name="Cseklye J."/>
            <person name="Drula E."/>
            <person name="Henrissat B."/>
            <person name="Nagy I."/>
            <person name="Chovatia M."/>
            <person name="Adam C."/>
            <person name="LaButti K."/>
            <person name="Lipzen A."/>
            <person name="Riley R."/>
            <person name="Grigoriev I.V."/>
            <person name="Nagy L.G."/>
        </authorList>
    </citation>
    <scope>NUCLEOTIDE SEQUENCE [LARGE SCALE GENOMIC DNA]</scope>
    <source>
        <strain evidence="2 3">NL-1724</strain>
    </source>
</reference>
<dbReference type="EMBL" id="VDMD01000010">
    <property type="protein sequence ID" value="TRM63230.1"/>
    <property type="molecule type" value="Genomic_DNA"/>
</dbReference>
<gene>
    <name evidence="2" type="ORF">BD626DRAFT_35298</name>
</gene>
<feature type="region of interest" description="Disordered" evidence="1">
    <location>
        <begin position="71"/>
        <end position="115"/>
    </location>
</feature>
<dbReference type="AlphaFoldDB" id="A0A550CEL0"/>
<feature type="compositionally biased region" description="Pro residues" evidence="1">
    <location>
        <begin position="73"/>
        <end position="83"/>
    </location>
</feature>
<keyword evidence="3" id="KW-1185">Reference proteome</keyword>
<evidence type="ECO:0000313" key="3">
    <source>
        <dbReference type="Proteomes" id="UP000320762"/>
    </source>
</evidence>
<organism evidence="2 3">
    <name type="scientific">Schizophyllum amplum</name>
    <dbReference type="NCBI Taxonomy" id="97359"/>
    <lineage>
        <taxon>Eukaryota</taxon>
        <taxon>Fungi</taxon>
        <taxon>Dikarya</taxon>
        <taxon>Basidiomycota</taxon>
        <taxon>Agaricomycotina</taxon>
        <taxon>Agaricomycetes</taxon>
        <taxon>Agaricomycetidae</taxon>
        <taxon>Agaricales</taxon>
        <taxon>Schizophyllaceae</taxon>
        <taxon>Schizophyllum</taxon>
    </lineage>
</organism>
<proteinExistence type="predicted"/>
<evidence type="ECO:0000313" key="2">
    <source>
        <dbReference type="EMBL" id="TRM63230.1"/>
    </source>
</evidence>
<sequence length="115" mass="12536">MPQTPLSGIIFSRGSTLNAGMHAPQSTEEYPISWPVPDLPALFLRSTMSGVYGRLRPPPKVRVIRATVLPPFKMSPPAEPPPVNAVQVSARSRRSHLSHLVAKETSGFSPLTRVQ</sequence>
<feature type="compositionally biased region" description="Polar residues" evidence="1">
    <location>
        <begin position="106"/>
        <end position="115"/>
    </location>
</feature>
<evidence type="ECO:0000256" key="1">
    <source>
        <dbReference type="SAM" id="MobiDB-lite"/>
    </source>
</evidence>
<name>A0A550CEL0_9AGAR</name>